<dbReference type="OrthoDB" id="3797007at2759"/>
<dbReference type="Proteomes" id="UP000800036">
    <property type="component" value="Unassembled WGS sequence"/>
</dbReference>
<reference evidence="1" key="1">
    <citation type="journal article" date="2020" name="Stud. Mycol.">
        <title>101 Dothideomycetes genomes: a test case for predicting lifestyles and emergence of pathogens.</title>
        <authorList>
            <person name="Haridas S."/>
            <person name="Albert R."/>
            <person name="Binder M."/>
            <person name="Bloem J."/>
            <person name="Labutti K."/>
            <person name="Salamov A."/>
            <person name="Andreopoulos B."/>
            <person name="Baker S."/>
            <person name="Barry K."/>
            <person name="Bills G."/>
            <person name="Bluhm B."/>
            <person name="Cannon C."/>
            <person name="Castanera R."/>
            <person name="Culley D."/>
            <person name="Daum C."/>
            <person name="Ezra D."/>
            <person name="Gonzalez J."/>
            <person name="Henrissat B."/>
            <person name="Kuo A."/>
            <person name="Liang C."/>
            <person name="Lipzen A."/>
            <person name="Lutzoni F."/>
            <person name="Magnuson J."/>
            <person name="Mondo S."/>
            <person name="Nolan M."/>
            <person name="Ohm R."/>
            <person name="Pangilinan J."/>
            <person name="Park H.-J."/>
            <person name="Ramirez L."/>
            <person name="Alfaro M."/>
            <person name="Sun H."/>
            <person name="Tritt A."/>
            <person name="Yoshinaga Y."/>
            <person name="Zwiers L.-H."/>
            <person name="Turgeon B."/>
            <person name="Goodwin S."/>
            <person name="Spatafora J."/>
            <person name="Crous P."/>
            <person name="Grigoriev I."/>
        </authorList>
    </citation>
    <scope>NUCLEOTIDE SEQUENCE</scope>
    <source>
        <strain evidence="1">CBS 107.79</strain>
    </source>
</reference>
<protein>
    <submittedName>
        <fullName evidence="1">Uncharacterized protein</fullName>
    </submittedName>
</protein>
<name>A0A6A5VW60_9PLEO</name>
<evidence type="ECO:0000313" key="2">
    <source>
        <dbReference type="Proteomes" id="UP000800036"/>
    </source>
</evidence>
<keyword evidence="2" id="KW-1185">Reference proteome</keyword>
<proteinExistence type="predicted"/>
<dbReference type="AlphaFoldDB" id="A0A6A5VW60"/>
<sequence length="388" mass="44002">MMKIDPRLDMHSYEEAQTIAEGMVYGRVDSVAPAEAAATTSTPRISSVDPAPMDMAESAKSQNAVVQDEHQHDAVDIATIESLYASYAASFPPRVKAGKEFDYAEYFDPKRMKEVRAQHGPRLEKGNELAFALLKYYYPEDQGYRVEPVDFPLLTPGGWRTWVYPEDCYTASRRKGSEMTGPLKKNIEPVYYWYVGNINADKFHRILPEHITGYVVLSQVEYPNGSTKWAQHTYLAITMDDLNTFEHWVSEEFMTPAKNYVSMPRADILNDAMGAQAGISNGYAILMLGSRIEFYDYQTKPKWVEKEWEHYIGPDPDYVPEADTEAQDEETFCFTHLGSAADGGGAWAVDIRSRAPPKTFHAVDTIFRRVAVRDVHYRGGYSLPRPQI</sequence>
<dbReference type="EMBL" id="ML976658">
    <property type="protein sequence ID" value="KAF1979116.1"/>
    <property type="molecule type" value="Genomic_DNA"/>
</dbReference>
<accession>A0A6A5VW60</accession>
<organism evidence="1 2">
    <name type="scientific">Bimuria novae-zelandiae CBS 107.79</name>
    <dbReference type="NCBI Taxonomy" id="1447943"/>
    <lineage>
        <taxon>Eukaryota</taxon>
        <taxon>Fungi</taxon>
        <taxon>Dikarya</taxon>
        <taxon>Ascomycota</taxon>
        <taxon>Pezizomycotina</taxon>
        <taxon>Dothideomycetes</taxon>
        <taxon>Pleosporomycetidae</taxon>
        <taxon>Pleosporales</taxon>
        <taxon>Massarineae</taxon>
        <taxon>Didymosphaeriaceae</taxon>
        <taxon>Bimuria</taxon>
    </lineage>
</organism>
<gene>
    <name evidence="1" type="ORF">BU23DRAFT_148387</name>
</gene>
<evidence type="ECO:0000313" key="1">
    <source>
        <dbReference type="EMBL" id="KAF1979116.1"/>
    </source>
</evidence>